<evidence type="ECO:0000313" key="2">
    <source>
        <dbReference type="Proteomes" id="UP000072605"/>
    </source>
</evidence>
<reference evidence="1 2" key="1">
    <citation type="journal article" date="2016" name="Front. Microbiol.">
        <title>Genomic Resource of Rice Seed Associated Bacteria.</title>
        <authorList>
            <person name="Midha S."/>
            <person name="Bansal K."/>
            <person name="Sharma S."/>
            <person name="Kumar N."/>
            <person name="Patil P.P."/>
            <person name="Chaudhry V."/>
            <person name="Patil P.B."/>
        </authorList>
    </citation>
    <scope>NUCLEOTIDE SEQUENCE [LARGE SCALE GENOMIC DNA]</scope>
    <source>
        <strain evidence="1 2">RSA11</strain>
    </source>
</reference>
<accession>A0AAW3MEM8</accession>
<name>A0AAW3MEM8_9BACL</name>
<dbReference type="RefSeq" id="WP_058713539.1">
    <property type="nucleotide sequence ID" value="NZ_LDQV01000018.1"/>
</dbReference>
<organism evidence="1 2">
    <name type="scientific">Exiguobacterium indicum</name>
    <dbReference type="NCBI Taxonomy" id="296995"/>
    <lineage>
        <taxon>Bacteria</taxon>
        <taxon>Bacillati</taxon>
        <taxon>Bacillota</taxon>
        <taxon>Bacilli</taxon>
        <taxon>Bacillales</taxon>
        <taxon>Bacillales Family XII. Incertae Sedis</taxon>
        <taxon>Exiguobacterium</taxon>
    </lineage>
</organism>
<proteinExistence type="predicted"/>
<dbReference type="AlphaFoldDB" id="A0AAW3MEM8"/>
<sequence>MMARTKKLHLLQLKVLFALLITLSMIGAVFAPHSVDAATKEYTSYKKLKLGMTATDVAKSLYGKSYKKYIKKEHDVTTLNHDVVLSEIKDDYALYAFSFYPYDEKNDHWSLQRMHLIFKTKQKGHTLYLAQKEYTPKTPSKKRLLPGKKFKPGMTIAEFDHILSGKGLGVMTAHRTEDYSKIGKAFDDSTVVYPEKQTSLFYLYRNPTGDDWMIVEFKYDFDQKRYIAQK</sequence>
<evidence type="ECO:0000313" key="1">
    <source>
        <dbReference type="EMBL" id="KTR27115.1"/>
    </source>
</evidence>
<comment type="caution">
    <text evidence="1">The sequence shown here is derived from an EMBL/GenBank/DDBJ whole genome shotgun (WGS) entry which is preliminary data.</text>
</comment>
<gene>
    <name evidence="1" type="ORF">RSA11_07500</name>
</gene>
<protein>
    <submittedName>
        <fullName evidence="1">Uncharacterized protein</fullName>
    </submittedName>
</protein>
<dbReference type="EMBL" id="LDQV01000018">
    <property type="protein sequence ID" value="KTR27115.1"/>
    <property type="molecule type" value="Genomic_DNA"/>
</dbReference>
<dbReference type="Proteomes" id="UP000072605">
    <property type="component" value="Unassembled WGS sequence"/>
</dbReference>